<gene>
    <name evidence="7" type="primary">LOC113470887</name>
</gene>
<evidence type="ECO:0000259" key="5">
    <source>
        <dbReference type="Pfam" id="PF15469"/>
    </source>
</evidence>
<dbReference type="InterPro" id="IPR039481">
    <property type="entry name" value="EXOC2/Sec5_N_dom"/>
</dbReference>
<dbReference type="GeneID" id="113470887"/>
<comment type="subcellular location">
    <subcellularLocation>
        <location evidence="4">Golgi apparatus</location>
        <location evidence="4">trans-Golgi network</location>
    </subcellularLocation>
</comment>
<evidence type="ECO:0000256" key="3">
    <source>
        <dbReference type="ARBA" id="ARBA00022448"/>
    </source>
</evidence>
<dbReference type="PANTHER" id="PTHR15954">
    <property type="entry name" value="VACUOLAR PROTEIN SORTING-ASSOCIATED PROTEIN 51 HOMOLOG"/>
    <property type="match status" value="1"/>
</dbReference>
<reference evidence="7" key="1">
    <citation type="submission" date="2025-08" db="UniProtKB">
        <authorList>
            <consortium name="RefSeq"/>
        </authorList>
    </citation>
    <scope>IDENTIFICATION</scope>
</reference>
<dbReference type="GO" id="GO:0048193">
    <property type="term" value="P:Golgi vesicle transport"/>
    <property type="evidence" value="ECO:0007669"/>
    <property type="project" value="TreeGrafter"/>
</dbReference>
<dbReference type="GO" id="GO:0016020">
    <property type="term" value="C:membrane"/>
    <property type="evidence" value="ECO:0007669"/>
    <property type="project" value="TreeGrafter"/>
</dbReference>
<dbReference type="Pfam" id="PF15469">
    <property type="entry name" value="Sec5"/>
    <property type="match status" value="1"/>
</dbReference>
<dbReference type="GO" id="GO:0005829">
    <property type="term" value="C:cytosol"/>
    <property type="evidence" value="ECO:0007669"/>
    <property type="project" value="GOC"/>
</dbReference>
<name>A0A3Q0JAI7_DIACI</name>
<proteinExistence type="inferred from homology"/>
<keyword evidence="4" id="KW-0653">Protein transport</keyword>
<dbReference type="GO" id="GO:0006869">
    <property type="term" value="P:lipid transport"/>
    <property type="evidence" value="ECO:0007669"/>
    <property type="project" value="UniProtKB-UniRule"/>
</dbReference>
<evidence type="ECO:0000313" key="6">
    <source>
        <dbReference type="Proteomes" id="UP000079169"/>
    </source>
</evidence>
<keyword evidence="4" id="KW-0333">Golgi apparatus</keyword>
<evidence type="ECO:0000256" key="4">
    <source>
        <dbReference type="RuleBase" id="RU368010"/>
    </source>
</evidence>
<comment type="similarity">
    <text evidence="1 4">Belongs to the VPS51 family.</text>
</comment>
<keyword evidence="6" id="KW-1185">Reference proteome</keyword>
<protein>
    <recommendedName>
        <fullName evidence="2 4">Vacuolar protein sorting-associated protein 51 homolog</fullName>
    </recommendedName>
</protein>
<dbReference type="GO" id="GO:0015031">
    <property type="term" value="P:protein transport"/>
    <property type="evidence" value="ECO:0007669"/>
    <property type="project" value="UniProtKB-UniRule"/>
</dbReference>
<dbReference type="KEGG" id="dci:113470887"/>
<dbReference type="Proteomes" id="UP000079169">
    <property type="component" value="Unplaced"/>
</dbReference>
<dbReference type="AlphaFoldDB" id="A0A3Q0JAI7"/>
<accession>A0A3Q0JAI7</accession>
<dbReference type="InterPro" id="IPR014812">
    <property type="entry name" value="Vps51"/>
</dbReference>
<evidence type="ECO:0000256" key="1">
    <source>
        <dbReference type="ARBA" id="ARBA00006080"/>
    </source>
</evidence>
<dbReference type="PANTHER" id="PTHR15954:SF4">
    <property type="entry name" value="VACUOLAR PROTEIN SORTING-ASSOCIATED PROTEIN 51 HOMOLOG"/>
    <property type="match status" value="1"/>
</dbReference>
<dbReference type="GO" id="GO:0032456">
    <property type="term" value="P:endocytic recycling"/>
    <property type="evidence" value="ECO:0007669"/>
    <property type="project" value="TreeGrafter"/>
</dbReference>
<dbReference type="GO" id="GO:0007041">
    <property type="term" value="P:lysosomal transport"/>
    <property type="evidence" value="ECO:0007669"/>
    <property type="project" value="TreeGrafter"/>
</dbReference>
<keyword evidence="4" id="KW-0445">Lipid transport</keyword>
<dbReference type="PaxDb" id="121845-A0A3Q0JAI7"/>
<comment type="function">
    <text evidence="4">Acts as component of the GARP complex that is involved in retrograde transport from early and late endosomes to the trans-Golgi network (TGN).</text>
</comment>
<dbReference type="GO" id="GO:0007030">
    <property type="term" value="P:Golgi organization"/>
    <property type="evidence" value="ECO:0007669"/>
    <property type="project" value="UniProtKB-UniRule"/>
</dbReference>
<comment type="subunit">
    <text evidence="4">Component of the Golgi-associated retrograde protein (GARP) complex.</text>
</comment>
<evidence type="ECO:0000313" key="7">
    <source>
        <dbReference type="RefSeq" id="XP_026685441.1"/>
    </source>
</evidence>
<feature type="domain" description="Exocyst complex component EXOC2/Sec5 N-terminal" evidence="5">
    <location>
        <begin position="47"/>
        <end position="130"/>
    </location>
</feature>
<dbReference type="GO" id="GO:0042147">
    <property type="term" value="P:retrograde transport, endosome to Golgi"/>
    <property type="evidence" value="ECO:0007669"/>
    <property type="project" value="UniProtKB-UniRule"/>
</dbReference>
<evidence type="ECO:0000256" key="2">
    <source>
        <dbReference type="ARBA" id="ARBA00016122"/>
    </source>
</evidence>
<dbReference type="GO" id="GO:1990745">
    <property type="term" value="C:EARP complex"/>
    <property type="evidence" value="ECO:0007669"/>
    <property type="project" value="TreeGrafter"/>
</dbReference>
<dbReference type="STRING" id="121845.A0A3Q0JAI7"/>
<sequence>MGVNQGNREQIEKLSSVDSLLKKLQFLFKLPNKLKSQIQENNYEQGNREQIEKLSSVDSLLKKLQFLFKLPSKLKSQIQENKYEQAVQDYLHAEKVLEQYGNLESFQGIRQDCYNTLEQLKDMLRQQFKQKEVIITFLFFKSKYCVNLSGL</sequence>
<dbReference type="GO" id="GO:0000938">
    <property type="term" value="C:GARP complex"/>
    <property type="evidence" value="ECO:0007669"/>
    <property type="project" value="UniProtKB-UniRule"/>
</dbReference>
<dbReference type="RefSeq" id="XP_026685441.1">
    <property type="nucleotide sequence ID" value="XM_026829640.1"/>
</dbReference>
<keyword evidence="3 4" id="KW-0813">Transport</keyword>
<organism evidence="6 7">
    <name type="scientific">Diaphorina citri</name>
    <name type="common">Asian citrus psyllid</name>
    <dbReference type="NCBI Taxonomy" id="121845"/>
    <lineage>
        <taxon>Eukaryota</taxon>
        <taxon>Metazoa</taxon>
        <taxon>Ecdysozoa</taxon>
        <taxon>Arthropoda</taxon>
        <taxon>Hexapoda</taxon>
        <taxon>Insecta</taxon>
        <taxon>Pterygota</taxon>
        <taxon>Neoptera</taxon>
        <taxon>Paraneoptera</taxon>
        <taxon>Hemiptera</taxon>
        <taxon>Sternorrhyncha</taxon>
        <taxon>Psylloidea</taxon>
        <taxon>Psyllidae</taxon>
        <taxon>Diaphorininae</taxon>
        <taxon>Diaphorina</taxon>
    </lineage>
</organism>